<name>A0AAW1Y4T6_RUBAR</name>
<feature type="region of interest" description="Disordered" evidence="1">
    <location>
        <begin position="1"/>
        <end position="47"/>
    </location>
</feature>
<proteinExistence type="predicted"/>
<organism evidence="2 3">
    <name type="scientific">Rubus argutus</name>
    <name type="common">Southern blackberry</name>
    <dbReference type="NCBI Taxonomy" id="59490"/>
    <lineage>
        <taxon>Eukaryota</taxon>
        <taxon>Viridiplantae</taxon>
        <taxon>Streptophyta</taxon>
        <taxon>Embryophyta</taxon>
        <taxon>Tracheophyta</taxon>
        <taxon>Spermatophyta</taxon>
        <taxon>Magnoliopsida</taxon>
        <taxon>eudicotyledons</taxon>
        <taxon>Gunneridae</taxon>
        <taxon>Pentapetalae</taxon>
        <taxon>rosids</taxon>
        <taxon>fabids</taxon>
        <taxon>Rosales</taxon>
        <taxon>Rosaceae</taxon>
        <taxon>Rosoideae</taxon>
        <taxon>Rosoideae incertae sedis</taxon>
        <taxon>Rubus</taxon>
    </lineage>
</organism>
<gene>
    <name evidence="2" type="ORF">M0R45_009072</name>
</gene>
<evidence type="ECO:0000313" key="3">
    <source>
        <dbReference type="Proteomes" id="UP001457282"/>
    </source>
</evidence>
<dbReference type="AlphaFoldDB" id="A0AAW1Y4T6"/>
<feature type="region of interest" description="Disordered" evidence="1">
    <location>
        <begin position="92"/>
        <end position="117"/>
    </location>
</feature>
<accession>A0AAW1Y4T6</accession>
<evidence type="ECO:0000313" key="2">
    <source>
        <dbReference type="EMBL" id="KAK9943465.1"/>
    </source>
</evidence>
<reference evidence="2 3" key="1">
    <citation type="journal article" date="2023" name="G3 (Bethesda)">
        <title>A chromosome-length genome assembly and annotation of blackberry (Rubus argutus, cv. 'Hillquist').</title>
        <authorList>
            <person name="Bruna T."/>
            <person name="Aryal R."/>
            <person name="Dudchenko O."/>
            <person name="Sargent D.J."/>
            <person name="Mead D."/>
            <person name="Buti M."/>
            <person name="Cavallini A."/>
            <person name="Hytonen T."/>
            <person name="Andres J."/>
            <person name="Pham M."/>
            <person name="Weisz D."/>
            <person name="Mascagni F."/>
            <person name="Usai G."/>
            <person name="Natali L."/>
            <person name="Bassil N."/>
            <person name="Fernandez G.E."/>
            <person name="Lomsadze A."/>
            <person name="Armour M."/>
            <person name="Olukolu B."/>
            <person name="Poorten T."/>
            <person name="Britton C."/>
            <person name="Davik J."/>
            <person name="Ashrafi H."/>
            <person name="Aiden E.L."/>
            <person name="Borodovsky M."/>
            <person name="Worthington M."/>
        </authorList>
    </citation>
    <scope>NUCLEOTIDE SEQUENCE [LARGE SCALE GENOMIC DNA]</scope>
    <source>
        <strain evidence="2">PI 553951</strain>
    </source>
</reference>
<dbReference type="Proteomes" id="UP001457282">
    <property type="component" value="Unassembled WGS sequence"/>
</dbReference>
<protein>
    <submittedName>
        <fullName evidence="2">Uncharacterized protein</fullName>
    </submittedName>
</protein>
<feature type="compositionally biased region" description="Basic and acidic residues" evidence="1">
    <location>
        <begin position="106"/>
        <end position="117"/>
    </location>
</feature>
<dbReference type="EMBL" id="JBEDUW010000002">
    <property type="protein sequence ID" value="KAK9943465.1"/>
    <property type="molecule type" value="Genomic_DNA"/>
</dbReference>
<keyword evidence="3" id="KW-1185">Reference proteome</keyword>
<evidence type="ECO:0000256" key="1">
    <source>
        <dbReference type="SAM" id="MobiDB-lite"/>
    </source>
</evidence>
<comment type="caution">
    <text evidence="2">The sequence shown here is derived from an EMBL/GenBank/DDBJ whole genome shotgun (WGS) entry which is preliminary data.</text>
</comment>
<sequence>MALTAATTREDRPCGLGTVARSSSAKEMAANSRCSSMKMRPEESNVREAAPWLVPSLHRERELEEAATALAAATAREDRLCGLGTVVRSSSAKEMAADSSCSSVKMRPEESNVREAT</sequence>